<dbReference type="Proteomes" id="UP000054988">
    <property type="component" value="Unassembled WGS sequence"/>
</dbReference>
<evidence type="ECO:0000313" key="2">
    <source>
        <dbReference type="Proteomes" id="UP000054988"/>
    </source>
</evidence>
<gene>
    <name evidence="1" type="ORF">WG66_3220</name>
</gene>
<protein>
    <recommendedName>
        <fullName evidence="3">F-box domain-containing protein</fullName>
    </recommendedName>
</protein>
<evidence type="ECO:0000313" key="1">
    <source>
        <dbReference type="EMBL" id="KTB44198.1"/>
    </source>
</evidence>
<dbReference type="eggNOG" id="ENOG502SMXE">
    <property type="taxonomic scope" value="Eukaryota"/>
</dbReference>
<evidence type="ECO:0008006" key="3">
    <source>
        <dbReference type="Google" id="ProtNLM"/>
    </source>
</evidence>
<reference evidence="1 2" key="1">
    <citation type="submission" date="2015-12" db="EMBL/GenBank/DDBJ databases">
        <title>Draft genome sequence of Moniliophthora roreri, the causal agent of frosty pod rot of cacao.</title>
        <authorList>
            <person name="Aime M.C."/>
            <person name="Diaz-Valderrama J.R."/>
            <person name="Kijpornyongpan T."/>
            <person name="Phillips-Mora W."/>
        </authorList>
    </citation>
    <scope>NUCLEOTIDE SEQUENCE [LARGE SCALE GENOMIC DNA]</scope>
    <source>
        <strain evidence="1 2">MCA 2952</strain>
    </source>
</reference>
<name>A0A0W0G6L0_MONRR</name>
<sequence>MSTASRSSGTIRNIFELPPTTHDHLFRDLSVKDLLYVSKASRAANAAVKEFHKRAFRIENILSPYFNHRDIRAFRILQFTFGVLIGGSTALSFFERYPYPDSDLDLYVEFRYCGILAHFLEGVGYRYSPAEFVDGSQPKDLTEAIEHSIRRASPTAPDRSEQYDLKGMTGVFTFVRDNGKKIEVIASRANPFEVLLGYHSTVVLNIVSYSYAISLYPRSTLLDRVALKLHVRTTKAAEACEKYEKRGWTMITSVDAATAVSRNSDLNMFVRHLNDRFCWRIPLDPVDDFVPGISRLGDGVLELLQSWKLDFIDWKKTCMDHGEISGKHLMQSYCVCEEALTMLRASGLVCGSNAQCSEYHLNAVLVPWYQRLFPDEDPVRDELIRGYSKLEILYPALPISFRPSPRSAEALQKSLGRIYQVLRRQSDQPSIRFLFEQTCLESSESNVWTNVMIGYPLQNGEMDLSPLRLELSELDILREYRITLTLRPIRPVIRLPKRNATSRRVMRPRDPINHA</sequence>
<comment type="caution">
    <text evidence="1">The sequence shown here is derived from an EMBL/GenBank/DDBJ whole genome shotgun (WGS) entry which is preliminary data.</text>
</comment>
<proteinExistence type="predicted"/>
<dbReference type="AlphaFoldDB" id="A0A0W0G6L0"/>
<organism evidence="1 2">
    <name type="scientific">Moniliophthora roreri</name>
    <name type="common">Frosty pod rot fungus</name>
    <name type="synonym">Monilia roreri</name>
    <dbReference type="NCBI Taxonomy" id="221103"/>
    <lineage>
        <taxon>Eukaryota</taxon>
        <taxon>Fungi</taxon>
        <taxon>Dikarya</taxon>
        <taxon>Basidiomycota</taxon>
        <taxon>Agaricomycotina</taxon>
        <taxon>Agaricomycetes</taxon>
        <taxon>Agaricomycetidae</taxon>
        <taxon>Agaricales</taxon>
        <taxon>Marasmiineae</taxon>
        <taxon>Marasmiaceae</taxon>
        <taxon>Moniliophthora</taxon>
    </lineage>
</organism>
<accession>A0A0W0G6L0</accession>
<dbReference type="EMBL" id="LATX01000972">
    <property type="protein sequence ID" value="KTB44198.1"/>
    <property type="molecule type" value="Genomic_DNA"/>
</dbReference>